<gene>
    <name evidence="2" type="ORF">SAMN04488563_0448</name>
</gene>
<dbReference type="EMBL" id="LT629791">
    <property type="protein sequence ID" value="SDU17880.1"/>
    <property type="molecule type" value="Genomic_DNA"/>
</dbReference>
<evidence type="ECO:0000256" key="1">
    <source>
        <dbReference type="SAM" id="MobiDB-lite"/>
    </source>
</evidence>
<proteinExistence type="predicted"/>
<dbReference type="AlphaFoldDB" id="A0A1H2GE83"/>
<protein>
    <submittedName>
        <fullName evidence="2">Uncharacterized protein</fullName>
    </submittedName>
</protein>
<keyword evidence="3" id="KW-1185">Reference proteome</keyword>
<feature type="region of interest" description="Disordered" evidence="1">
    <location>
        <begin position="306"/>
        <end position="327"/>
    </location>
</feature>
<evidence type="ECO:0000313" key="3">
    <source>
        <dbReference type="Proteomes" id="UP000182977"/>
    </source>
</evidence>
<evidence type="ECO:0000313" key="2">
    <source>
        <dbReference type="EMBL" id="SDU17880.1"/>
    </source>
</evidence>
<dbReference type="Proteomes" id="UP000182977">
    <property type="component" value="Chromosome I"/>
</dbReference>
<reference evidence="3" key="1">
    <citation type="submission" date="2016-10" db="EMBL/GenBank/DDBJ databases">
        <authorList>
            <person name="Varghese N."/>
            <person name="Submissions S."/>
        </authorList>
    </citation>
    <scope>NUCLEOTIDE SEQUENCE [LARGE SCALE GENOMIC DNA]</scope>
    <source>
        <strain evidence="3">DSM 45079</strain>
    </source>
</reference>
<name>A0A1H2GE83_9ACTN</name>
<accession>A0A1H2GE83</accession>
<organism evidence="2 3">
    <name type="scientific">Jiangella alkaliphila</name>
    <dbReference type="NCBI Taxonomy" id="419479"/>
    <lineage>
        <taxon>Bacteria</taxon>
        <taxon>Bacillati</taxon>
        <taxon>Actinomycetota</taxon>
        <taxon>Actinomycetes</taxon>
        <taxon>Jiangellales</taxon>
        <taxon>Jiangellaceae</taxon>
        <taxon>Jiangella</taxon>
    </lineage>
</organism>
<sequence>MLRGRPAAEFAAAGTGELRLVPGNDSVVARTDRIEGSYYWWLEGAAVRADRGSRLLGRVLAGPSMWGAHDRVVLHGAAWCRRQGGRSGWAHCVDSDRTVHMTGAGDPAVLVHLEQVRQIYADTGAIEYVRGVVRETWRTNLGRWSPERHFDDTNTLGYQTHRNVNNRISRTIDSSEVLPSVLAETETGIVMLGLAGFRLRVVKAPVECGLTPDFDRDFDWSTSATRETAASRNSGSYYPLAAGELTLDAEYDPRPLQRRHIDSCREVFLVWAAELKSDRTAGWLGLPQTGDLPWMGIVKLWLDEPTSDGPNAPASGIDYVDEDEAED</sequence>